<dbReference type="SUPFAM" id="SSF53335">
    <property type="entry name" value="S-adenosyl-L-methionine-dependent methyltransferases"/>
    <property type="match status" value="1"/>
</dbReference>
<geneLocation type="plasmid" evidence="2 3">
    <name>unnamed5</name>
</geneLocation>
<dbReference type="Proteomes" id="UP000249605">
    <property type="component" value="Plasmid unnamed5"/>
</dbReference>
<keyword evidence="2" id="KW-0614">Plasmid</keyword>
<dbReference type="PANTHER" id="PTHR34203:SF15">
    <property type="entry name" value="SLL1173 PROTEIN"/>
    <property type="match status" value="1"/>
</dbReference>
<evidence type="ECO:0000259" key="1">
    <source>
        <dbReference type="Pfam" id="PF05050"/>
    </source>
</evidence>
<sequence>MSVITINLPLPDRKLQIKLDLDEQYSNEKTISSYVRSGRYYEPDVSMALIRLVRDGDSVVDVGANAGFFSVLLGALTGAAGRVLSIEPGAHNLSRLKNNLSLNGFSHVTVSDRPVTDKEGEVSFFINSDDSGGNALWDPGQFPGNRKSSENPIAHTLSATTLEQAVAAAGLPMPRLIKIDTEGAEQRILEGAGSLVRDRKVPYVIAELHEFGLSKMGCSQASLRSFMEGHGYSTFLLYPDGSLPKLIPRGTRLQSDYFLNLLFSTQQDVAAGWPVESYVPQL</sequence>
<dbReference type="EMBL" id="CP029835">
    <property type="protein sequence ID" value="AWU97895.1"/>
    <property type="molecule type" value="Genomic_DNA"/>
</dbReference>
<organism evidence="2 3">
    <name type="scientific">Azospirillum ramasamyi</name>
    <dbReference type="NCBI Taxonomy" id="682998"/>
    <lineage>
        <taxon>Bacteria</taxon>
        <taxon>Pseudomonadati</taxon>
        <taxon>Pseudomonadota</taxon>
        <taxon>Alphaproteobacteria</taxon>
        <taxon>Rhodospirillales</taxon>
        <taxon>Azospirillaceae</taxon>
        <taxon>Azospirillum</taxon>
    </lineage>
</organism>
<dbReference type="Pfam" id="PF05050">
    <property type="entry name" value="Methyltransf_21"/>
    <property type="match status" value="1"/>
</dbReference>
<name>A0A2U9SE68_9PROT</name>
<keyword evidence="2" id="KW-0808">Transferase</keyword>
<keyword evidence="3" id="KW-1185">Reference proteome</keyword>
<dbReference type="InterPro" id="IPR029063">
    <property type="entry name" value="SAM-dependent_MTases_sf"/>
</dbReference>
<dbReference type="InterPro" id="IPR052514">
    <property type="entry name" value="SAM-dependent_MTase"/>
</dbReference>
<proteinExistence type="predicted"/>
<dbReference type="AlphaFoldDB" id="A0A2U9SE68"/>
<dbReference type="Gene3D" id="3.40.50.150">
    <property type="entry name" value="Vaccinia Virus protein VP39"/>
    <property type="match status" value="1"/>
</dbReference>
<dbReference type="InterPro" id="IPR006342">
    <property type="entry name" value="FkbM_mtfrase"/>
</dbReference>
<dbReference type="OrthoDB" id="5679686at2"/>
<dbReference type="NCBIfam" id="TIGR01444">
    <property type="entry name" value="fkbM_fam"/>
    <property type="match status" value="1"/>
</dbReference>
<dbReference type="PANTHER" id="PTHR34203">
    <property type="entry name" value="METHYLTRANSFERASE, FKBM FAMILY PROTEIN"/>
    <property type="match status" value="1"/>
</dbReference>
<dbReference type="GO" id="GO:0032259">
    <property type="term" value="P:methylation"/>
    <property type="evidence" value="ECO:0007669"/>
    <property type="project" value="UniProtKB-KW"/>
</dbReference>
<keyword evidence="2" id="KW-0489">Methyltransferase</keyword>
<dbReference type="RefSeq" id="WP_111070690.1">
    <property type="nucleotide sequence ID" value="NZ_CP029835.1"/>
</dbReference>
<dbReference type="GO" id="GO:0008168">
    <property type="term" value="F:methyltransferase activity"/>
    <property type="evidence" value="ECO:0007669"/>
    <property type="project" value="UniProtKB-KW"/>
</dbReference>
<gene>
    <name evidence="2" type="ORF">DM194_26795</name>
</gene>
<reference evidence="2 3" key="1">
    <citation type="submission" date="2018-06" db="EMBL/GenBank/DDBJ databases">
        <title>Complete genome sequencing of Azospirillum sp. M2T2B2.</title>
        <authorList>
            <person name="Heo J."/>
            <person name="Kim S.-J."/>
            <person name="Kwon S.-W."/>
            <person name="Anandham R."/>
        </authorList>
    </citation>
    <scope>NUCLEOTIDE SEQUENCE [LARGE SCALE GENOMIC DNA]</scope>
    <source>
        <strain evidence="2 3">M2T2B2</strain>
        <plasmid evidence="2 3">unnamed5</plasmid>
    </source>
</reference>
<protein>
    <submittedName>
        <fullName evidence="2">FkbM family methyltransferase</fullName>
    </submittedName>
</protein>
<evidence type="ECO:0000313" key="3">
    <source>
        <dbReference type="Proteomes" id="UP000249605"/>
    </source>
</evidence>
<accession>A0A2U9SE68</accession>
<dbReference type="KEGG" id="azm:DM194_26795"/>
<evidence type="ECO:0000313" key="2">
    <source>
        <dbReference type="EMBL" id="AWU97895.1"/>
    </source>
</evidence>
<feature type="domain" description="Methyltransferase FkbM" evidence="1">
    <location>
        <begin position="61"/>
        <end position="233"/>
    </location>
</feature>